<dbReference type="EMBL" id="CAJNDS010002173">
    <property type="protein sequence ID" value="CAE7359940.1"/>
    <property type="molecule type" value="Genomic_DNA"/>
</dbReference>
<feature type="transmembrane region" description="Helical" evidence="2">
    <location>
        <begin position="61"/>
        <end position="81"/>
    </location>
</feature>
<sequence length="308" mass="33220">MHTCVSITVSARAYSALYVFSLCFASQHLHGQAQFLQRASTTPAPSNGGLGKEEQRAINELLTVVGLICSPILLGLLVGLFRYRRTLIQMLPEFHSNKVTDKERKFFKAAETQKARAEELRTAADPVAEGPVFLPAQPKRDLGPLNDVEAFFRASSAEDDDRSVFAHSSKASASTESLTGRNELDESIGSRRQASKASSKDSKAAMITGLTRSTSDLSEGSCEHAAVHPELHPEEGAPPVPSLGKDFLRLPDESGRVGRKPRNGSKQSTGSRKAASRSSSKSSARSGSKENLGEGGEVKRKNRRLLTS</sequence>
<organism evidence="3 4">
    <name type="scientific">Symbiodinium natans</name>
    <dbReference type="NCBI Taxonomy" id="878477"/>
    <lineage>
        <taxon>Eukaryota</taxon>
        <taxon>Sar</taxon>
        <taxon>Alveolata</taxon>
        <taxon>Dinophyceae</taxon>
        <taxon>Suessiales</taxon>
        <taxon>Symbiodiniaceae</taxon>
        <taxon>Symbiodinium</taxon>
    </lineage>
</organism>
<keyword evidence="2" id="KW-0812">Transmembrane</keyword>
<protein>
    <recommendedName>
        <fullName evidence="5">Transmembrane protein</fullName>
    </recommendedName>
</protein>
<feature type="compositionally biased region" description="Low complexity" evidence="1">
    <location>
        <begin position="270"/>
        <end position="286"/>
    </location>
</feature>
<evidence type="ECO:0008006" key="5">
    <source>
        <dbReference type="Google" id="ProtNLM"/>
    </source>
</evidence>
<keyword evidence="4" id="KW-1185">Reference proteome</keyword>
<dbReference type="Proteomes" id="UP000604046">
    <property type="component" value="Unassembled WGS sequence"/>
</dbReference>
<name>A0A812PEE6_9DINO</name>
<evidence type="ECO:0000256" key="2">
    <source>
        <dbReference type="SAM" id="Phobius"/>
    </source>
</evidence>
<feature type="compositionally biased region" description="Basic and acidic residues" evidence="1">
    <location>
        <begin position="246"/>
        <end position="256"/>
    </location>
</feature>
<feature type="compositionally biased region" description="Basic and acidic residues" evidence="1">
    <location>
        <begin position="221"/>
        <end position="235"/>
    </location>
</feature>
<accession>A0A812PEE6</accession>
<feature type="region of interest" description="Disordered" evidence="1">
    <location>
        <begin position="163"/>
        <end position="308"/>
    </location>
</feature>
<comment type="caution">
    <text evidence="3">The sequence shown here is derived from an EMBL/GenBank/DDBJ whole genome shotgun (WGS) entry which is preliminary data.</text>
</comment>
<reference evidence="3" key="1">
    <citation type="submission" date="2021-02" db="EMBL/GenBank/DDBJ databases">
        <authorList>
            <person name="Dougan E. K."/>
            <person name="Rhodes N."/>
            <person name="Thang M."/>
            <person name="Chan C."/>
        </authorList>
    </citation>
    <scope>NUCLEOTIDE SEQUENCE</scope>
</reference>
<feature type="compositionally biased region" description="Basic and acidic residues" evidence="1">
    <location>
        <begin position="287"/>
        <end position="299"/>
    </location>
</feature>
<evidence type="ECO:0000313" key="3">
    <source>
        <dbReference type="EMBL" id="CAE7359940.1"/>
    </source>
</evidence>
<keyword evidence="2" id="KW-0472">Membrane</keyword>
<feature type="compositionally biased region" description="Polar residues" evidence="1">
    <location>
        <begin position="169"/>
        <end position="180"/>
    </location>
</feature>
<proteinExistence type="predicted"/>
<gene>
    <name evidence="3" type="ORF">SNAT2548_LOCUS19314</name>
</gene>
<evidence type="ECO:0000313" key="4">
    <source>
        <dbReference type="Proteomes" id="UP000604046"/>
    </source>
</evidence>
<keyword evidence="2" id="KW-1133">Transmembrane helix</keyword>
<dbReference type="AlphaFoldDB" id="A0A812PEE6"/>
<evidence type="ECO:0000256" key="1">
    <source>
        <dbReference type="SAM" id="MobiDB-lite"/>
    </source>
</evidence>